<name>A0A9P5C4X6_9PLEO</name>
<dbReference type="InterPro" id="IPR014811">
    <property type="entry name" value="ArgoL1"/>
</dbReference>
<dbReference type="EMBL" id="SWKV01000009">
    <property type="protein sequence ID" value="KAF3044363.1"/>
    <property type="molecule type" value="Genomic_DNA"/>
</dbReference>
<dbReference type="Gene3D" id="3.30.420.10">
    <property type="entry name" value="Ribonuclease H-like superfamily/Ribonuclease H"/>
    <property type="match status" value="1"/>
</dbReference>
<evidence type="ECO:0000313" key="5">
    <source>
        <dbReference type="EMBL" id="KAF3044363.1"/>
    </source>
</evidence>
<dbReference type="InterPro" id="IPR003165">
    <property type="entry name" value="Piwi"/>
</dbReference>
<feature type="domain" description="PAZ" evidence="3">
    <location>
        <begin position="355"/>
        <end position="477"/>
    </location>
</feature>
<accession>A0A9P5C4X6</accession>
<dbReference type="Pfam" id="PF02170">
    <property type="entry name" value="PAZ"/>
    <property type="match status" value="1"/>
</dbReference>
<dbReference type="GO" id="GO:0003723">
    <property type="term" value="F:RNA binding"/>
    <property type="evidence" value="ECO:0007669"/>
    <property type="project" value="InterPro"/>
</dbReference>
<dbReference type="Pfam" id="PF16486">
    <property type="entry name" value="ArgoN"/>
    <property type="match status" value="1"/>
</dbReference>
<gene>
    <name evidence="5" type="ORF">E8E12_009568</name>
</gene>
<dbReference type="SUPFAM" id="SSF53098">
    <property type="entry name" value="Ribonuclease H-like"/>
    <property type="match status" value="1"/>
</dbReference>
<dbReference type="InterPro" id="IPR012337">
    <property type="entry name" value="RNaseH-like_sf"/>
</dbReference>
<dbReference type="SUPFAM" id="SSF101690">
    <property type="entry name" value="PAZ domain"/>
    <property type="match status" value="1"/>
</dbReference>
<feature type="compositionally biased region" description="Basic and acidic residues" evidence="2">
    <location>
        <begin position="34"/>
        <end position="43"/>
    </location>
</feature>
<dbReference type="InterPro" id="IPR045246">
    <property type="entry name" value="Piwi_ago-like"/>
</dbReference>
<evidence type="ECO:0000256" key="1">
    <source>
        <dbReference type="RuleBase" id="RU361178"/>
    </source>
</evidence>
<feature type="domain" description="Piwi" evidence="4">
    <location>
        <begin position="669"/>
        <end position="976"/>
    </location>
</feature>
<comment type="similarity">
    <text evidence="1">Belongs to the argonaute family.</text>
</comment>
<dbReference type="PROSITE" id="PS50821">
    <property type="entry name" value="PAZ"/>
    <property type="match status" value="1"/>
</dbReference>
<evidence type="ECO:0000259" key="4">
    <source>
        <dbReference type="PROSITE" id="PS50822"/>
    </source>
</evidence>
<dbReference type="InterPro" id="IPR032474">
    <property type="entry name" value="Argonaute_N"/>
</dbReference>
<dbReference type="Gene3D" id="3.40.50.2300">
    <property type="match status" value="1"/>
</dbReference>
<dbReference type="Pfam" id="PF02171">
    <property type="entry name" value="Piwi"/>
    <property type="match status" value="1"/>
</dbReference>
<dbReference type="SMART" id="SM00949">
    <property type="entry name" value="PAZ"/>
    <property type="match status" value="1"/>
</dbReference>
<dbReference type="InterPro" id="IPR003100">
    <property type="entry name" value="PAZ_dom"/>
</dbReference>
<dbReference type="Proteomes" id="UP000758155">
    <property type="component" value="Unassembled WGS sequence"/>
</dbReference>
<dbReference type="PANTHER" id="PTHR22891">
    <property type="entry name" value="EUKARYOTIC TRANSLATION INITIATION FACTOR 2C"/>
    <property type="match status" value="1"/>
</dbReference>
<dbReference type="PROSITE" id="PS50822">
    <property type="entry name" value="PIWI"/>
    <property type="match status" value="1"/>
</dbReference>
<dbReference type="Pfam" id="PF08699">
    <property type="entry name" value="ArgoL1"/>
    <property type="match status" value="1"/>
</dbReference>
<dbReference type="CDD" id="cd04657">
    <property type="entry name" value="Piwi_ago-like"/>
    <property type="match status" value="1"/>
</dbReference>
<dbReference type="InterPro" id="IPR036085">
    <property type="entry name" value="PAZ_dom_sf"/>
</dbReference>
<dbReference type="InterPro" id="IPR036397">
    <property type="entry name" value="RNaseH_sf"/>
</dbReference>
<dbReference type="SMART" id="SM00950">
    <property type="entry name" value="Piwi"/>
    <property type="match status" value="1"/>
</dbReference>
<feature type="compositionally biased region" description="Basic and acidic residues" evidence="2">
    <location>
        <begin position="1"/>
        <end position="20"/>
    </location>
</feature>
<feature type="compositionally biased region" description="Gly residues" evidence="2">
    <location>
        <begin position="44"/>
        <end position="82"/>
    </location>
</feature>
<comment type="caution">
    <text evidence="5">The sequence shown here is derived from an EMBL/GenBank/DDBJ whole genome shotgun (WGS) entry which is preliminary data.</text>
</comment>
<dbReference type="Gene3D" id="2.170.260.10">
    <property type="entry name" value="paz domain"/>
    <property type="match status" value="1"/>
</dbReference>
<dbReference type="SMART" id="SM01163">
    <property type="entry name" value="DUF1785"/>
    <property type="match status" value="1"/>
</dbReference>
<evidence type="ECO:0000256" key="2">
    <source>
        <dbReference type="SAM" id="MobiDB-lite"/>
    </source>
</evidence>
<feature type="region of interest" description="Disordered" evidence="2">
    <location>
        <begin position="1"/>
        <end position="98"/>
    </location>
</feature>
<proteinExistence type="inferred from homology"/>
<reference evidence="5" key="1">
    <citation type="submission" date="2019-04" db="EMBL/GenBank/DDBJ databases">
        <title>Sequencing of skin fungus with MAO and IRED activity.</title>
        <authorList>
            <person name="Marsaioli A.J."/>
            <person name="Bonatto J.M.C."/>
            <person name="Reis Junior O."/>
        </authorList>
    </citation>
    <scope>NUCLEOTIDE SEQUENCE</scope>
    <source>
        <strain evidence="5">28M1</strain>
    </source>
</reference>
<dbReference type="Pfam" id="PF16488">
    <property type="entry name" value="ArgoL2"/>
    <property type="match status" value="1"/>
</dbReference>
<keyword evidence="6" id="KW-1185">Reference proteome</keyword>
<dbReference type="OrthoDB" id="10252740at2759"/>
<organism evidence="5 6">
    <name type="scientific">Didymella heteroderae</name>
    <dbReference type="NCBI Taxonomy" id="1769908"/>
    <lineage>
        <taxon>Eukaryota</taxon>
        <taxon>Fungi</taxon>
        <taxon>Dikarya</taxon>
        <taxon>Ascomycota</taxon>
        <taxon>Pezizomycotina</taxon>
        <taxon>Dothideomycetes</taxon>
        <taxon>Pleosporomycetidae</taxon>
        <taxon>Pleosporales</taxon>
        <taxon>Pleosporineae</taxon>
        <taxon>Didymellaceae</taxon>
        <taxon>Didymella</taxon>
    </lineage>
</organism>
<sequence>MADRGGRGRGGDRGRGDFRGRGRGNGSFVGGRGRGPDGGDRGRGGGGFRGDRGGGGFRGDRGGGGFRDSRGGGFRGGRGGSEGPRVFGNGTAPAPNPEVTKVENAMVQSDLSKALASASLGVALPARPGYGKLGKPIVLYTNYFELKGIKPKTDLYRYALSFQPDNEIPKAKKHRLVEMLLQTPPFQDLPIASDWAQILISPKKIPIGGGKAEYTLEWYPADGEPPSAPSPDDTDRVKAARKRNTHKALVSELGTVSVKELLDDVSKPTSNYPLKLETIQALNVLMTYGPSSESGIATAGGNKFYPFGAHPQLECADLGSGLQALRGYFTSVRTSVSRLLVNVNVATGAFYKPGPLLDVMMEFTGGQPPSNDFQYRKLAAFVRLLKFETNYLPDRKAKGKTKRKQHVITNLSPFNRNSKNTTFDMTDRNGTRTKISIEDHFRRTYNITLSAAQAPVVNYGTKEDPKWIPAELCTVLPGQLAKRLLLGPQTSEMIRFAARRPYENAESITGPGLQVAKINPMANGLNVALSKFGIKVDPQLLTVPGRILPAPELLYNKSKATPKVGAWNLDPKFLGDKPFHRIAKSLGEWSVLVINSGSRDTIHGGPNAVRGHLEAFRLALETYGLNPGPVPLPVFINVSPSDMNNKDFAKVSRQIFDSLKSQFKAKPSFLFVLLPNDNATLYDAIKYVCDCQVGIPNICNIGQKFSKERGQMQYFANVAMKFNQKLGGVNHTVDAKKMSPLDPQTIIFGIDVTHPSPGSSESAPSIAGVVASVDAIFSQYPASMRTQKGRVEMVNELEEMIIERFKLWQKRNQNRLPTKVIVYRDGVSEGQYRLVLENELPAFEKAFDKLYGAKNKHPKISIIVVGKRHHTRFYPTTLEGTDGKTGNPMPGTVVDRGVTGEKLFDFFLLAHQGLQGTSKPAHYVVIKDDIKLGADQLQSLTHSLCYTFARATRSVSICPPAYYADLLCERGRSYLHSVLKGDGSTDFTNTTWRKDVAPPLMETMYYL</sequence>
<dbReference type="InterPro" id="IPR032472">
    <property type="entry name" value="ArgoL2"/>
</dbReference>
<feature type="compositionally biased region" description="Gly residues" evidence="2">
    <location>
        <begin position="23"/>
        <end position="33"/>
    </location>
</feature>
<evidence type="ECO:0008006" key="7">
    <source>
        <dbReference type="Google" id="ProtNLM"/>
    </source>
</evidence>
<evidence type="ECO:0000259" key="3">
    <source>
        <dbReference type="PROSITE" id="PS50821"/>
    </source>
</evidence>
<protein>
    <recommendedName>
        <fullName evidence="7">Piwi-domain-containing protein</fullName>
    </recommendedName>
</protein>
<dbReference type="CDD" id="cd02846">
    <property type="entry name" value="PAZ_argonaute_like"/>
    <property type="match status" value="1"/>
</dbReference>
<evidence type="ECO:0000313" key="6">
    <source>
        <dbReference type="Proteomes" id="UP000758155"/>
    </source>
</evidence>
<dbReference type="AlphaFoldDB" id="A0A9P5C4X6"/>